<dbReference type="EMBL" id="VZCY01000091">
    <property type="protein sequence ID" value="MQN10487.1"/>
    <property type="molecule type" value="Genomic_DNA"/>
</dbReference>
<dbReference type="Proteomes" id="UP000406735">
    <property type="component" value="Unassembled WGS sequence"/>
</dbReference>
<gene>
    <name evidence="1" type="ORF">F7D97_11285</name>
</gene>
<proteinExistence type="predicted"/>
<accession>A0A6A7VVX0</accession>
<protein>
    <submittedName>
        <fullName evidence="1">Uncharacterized protein</fullName>
    </submittedName>
</protein>
<reference evidence="1 2" key="1">
    <citation type="submission" date="2019-09" db="EMBL/GenBank/DDBJ databases">
        <title>Distinct polysaccharide growth profiles of human intestinal Prevotella copri isolates.</title>
        <authorList>
            <person name="Fehlner-Peach H."/>
            <person name="Magnabosco C."/>
            <person name="Raghavan V."/>
            <person name="Scher J.U."/>
            <person name="Tett A."/>
            <person name="Cox L.M."/>
            <person name="Gottsegen C."/>
            <person name="Watters A."/>
            <person name="Wiltshire- Gordon J.D."/>
            <person name="Segata N."/>
            <person name="Bonneau R."/>
            <person name="Littman D.R."/>
        </authorList>
    </citation>
    <scope>NUCLEOTIDE SEQUENCE [LARGE SCALE GENOMIC DNA]</scope>
    <source>
        <strain evidence="2">iK21513</strain>
    </source>
</reference>
<comment type="caution">
    <text evidence="1">The sequence shown here is derived from an EMBL/GenBank/DDBJ whole genome shotgun (WGS) entry which is preliminary data.</text>
</comment>
<organism evidence="1 2">
    <name type="scientific">Segatella copri</name>
    <dbReference type="NCBI Taxonomy" id="165179"/>
    <lineage>
        <taxon>Bacteria</taxon>
        <taxon>Pseudomonadati</taxon>
        <taxon>Bacteroidota</taxon>
        <taxon>Bacteroidia</taxon>
        <taxon>Bacteroidales</taxon>
        <taxon>Prevotellaceae</taxon>
        <taxon>Segatella</taxon>
    </lineage>
</organism>
<dbReference type="RefSeq" id="WP_153080577.1">
    <property type="nucleotide sequence ID" value="NZ_JAHOMZ010000039.1"/>
</dbReference>
<sequence>MKNLTINEFEIMLEATGYLPPSNEDELAFFDQMYEDYKPRTVDRHVDVEEIVNGKCRLVSDSIHISDKISSSNSDVSECAGNRYSMAARNYSKLPKNVLDKMRRQHKLDEGYDE</sequence>
<name>A0A6A7VVX0_9BACT</name>
<evidence type="ECO:0000313" key="1">
    <source>
        <dbReference type="EMBL" id="MQN10487.1"/>
    </source>
</evidence>
<dbReference type="AlphaFoldDB" id="A0A6A7VVX0"/>
<evidence type="ECO:0000313" key="2">
    <source>
        <dbReference type="Proteomes" id="UP000406735"/>
    </source>
</evidence>